<dbReference type="AlphaFoldDB" id="A0AAN9HYU4"/>
<name>A0AAN9HYU4_CROPI</name>
<keyword evidence="1" id="KW-0472">Membrane</keyword>
<evidence type="ECO:0000313" key="3">
    <source>
        <dbReference type="EMBL" id="KAK7258789.1"/>
    </source>
</evidence>
<feature type="domain" description="Inositol 1,3,4-trisphosphate 5/6-kinase ATP-grasp" evidence="2">
    <location>
        <begin position="14"/>
        <end position="72"/>
    </location>
</feature>
<feature type="transmembrane region" description="Helical" evidence="1">
    <location>
        <begin position="63"/>
        <end position="83"/>
    </location>
</feature>
<gene>
    <name evidence="3" type="ORF">RIF29_24376</name>
</gene>
<protein>
    <recommendedName>
        <fullName evidence="2">Inositol 1,3,4-trisphosphate 5/6-kinase ATP-grasp domain-containing protein</fullName>
    </recommendedName>
</protein>
<keyword evidence="1" id="KW-1133">Transmembrane helix</keyword>
<dbReference type="Proteomes" id="UP001372338">
    <property type="component" value="Unassembled WGS sequence"/>
</dbReference>
<organism evidence="3 4">
    <name type="scientific">Crotalaria pallida</name>
    <name type="common">Smooth rattlebox</name>
    <name type="synonym">Crotalaria striata</name>
    <dbReference type="NCBI Taxonomy" id="3830"/>
    <lineage>
        <taxon>Eukaryota</taxon>
        <taxon>Viridiplantae</taxon>
        <taxon>Streptophyta</taxon>
        <taxon>Embryophyta</taxon>
        <taxon>Tracheophyta</taxon>
        <taxon>Spermatophyta</taxon>
        <taxon>Magnoliopsida</taxon>
        <taxon>eudicotyledons</taxon>
        <taxon>Gunneridae</taxon>
        <taxon>Pentapetalae</taxon>
        <taxon>rosids</taxon>
        <taxon>fabids</taxon>
        <taxon>Fabales</taxon>
        <taxon>Fabaceae</taxon>
        <taxon>Papilionoideae</taxon>
        <taxon>50 kb inversion clade</taxon>
        <taxon>genistoids sensu lato</taxon>
        <taxon>core genistoids</taxon>
        <taxon>Crotalarieae</taxon>
        <taxon>Crotalaria</taxon>
    </lineage>
</organism>
<sequence>MLQNVVDLNLSDCHGMVAIPRQLVIAKEKDPSNIPYEVPKVGLMLPLVAKLLLVDGSAKSHELFYCLSFSSLLLAYALLIIGIPDGPTAHFKLSKLVFRKDLKRGFVDANEVKDEWTTYVLDELS</sequence>
<reference evidence="3 4" key="1">
    <citation type="submission" date="2024-01" db="EMBL/GenBank/DDBJ databases">
        <title>The genomes of 5 underutilized Papilionoideae crops provide insights into root nodulation and disease resistanc.</title>
        <authorList>
            <person name="Yuan L."/>
        </authorList>
    </citation>
    <scope>NUCLEOTIDE SEQUENCE [LARGE SCALE GENOMIC DNA]</scope>
    <source>
        <strain evidence="3">ZHUSHIDOU_FW_LH</strain>
        <tissue evidence="3">Leaf</tissue>
    </source>
</reference>
<comment type="caution">
    <text evidence="3">The sequence shown here is derived from an EMBL/GenBank/DDBJ whole genome shotgun (WGS) entry which is preliminary data.</text>
</comment>
<keyword evidence="4" id="KW-1185">Reference proteome</keyword>
<dbReference type="Pfam" id="PF05770">
    <property type="entry name" value="Ins134_P3_kin"/>
    <property type="match status" value="1"/>
</dbReference>
<proteinExistence type="predicted"/>
<evidence type="ECO:0000256" key="1">
    <source>
        <dbReference type="SAM" id="Phobius"/>
    </source>
</evidence>
<dbReference type="InterPro" id="IPR040464">
    <property type="entry name" value="InsP(3)kin_ATP-grasp"/>
</dbReference>
<evidence type="ECO:0000313" key="4">
    <source>
        <dbReference type="Proteomes" id="UP001372338"/>
    </source>
</evidence>
<keyword evidence="1" id="KW-0812">Transmembrane</keyword>
<dbReference type="EMBL" id="JAYWIO010000005">
    <property type="protein sequence ID" value="KAK7258789.1"/>
    <property type="molecule type" value="Genomic_DNA"/>
</dbReference>
<accession>A0AAN9HYU4</accession>
<evidence type="ECO:0000259" key="2">
    <source>
        <dbReference type="Pfam" id="PF05770"/>
    </source>
</evidence>